<accession>K9YKM1</accession>
<dbReference type="STRING" id="292563.Cyast_1450"/>
<dbReference type="EMBL" id="CP003940">
    <property type="protein sequence ID" value="AFZ47414.1"/>
    <property type="molecule type" value="Genomic_DNA"/>
</dbReference>
<organism evidence="1 2">
    <name type="scientific">Cyanobacterium stanieri (strain ATCC 29140 / PCC 7202)</name>
    <dbReference type="NCBI Taxonomy" id="292563"/>
    <lineage>
        <taxon>Bacteria</taxon>
        <taxon>Bacillati</taxon>
        <taxon>Cyanobacteriota</taxon>
        <taxon>Cyanophyceae</taxon>
        <taxon>Oscillatoriophycideae</taxon>
        <taxon>Chroococcales</taxon>
        <taxon>Geminocystaceae</taxon>
        <taxon>Cyanobacterium</taxon>
    </lineage>
</organism>
<dbReference type="PANTHER" id="PTHR38657:SF1">
    <property type="entry name" value="SLR1343 PROTEIN"/>
    <property type="match status" value="1"/>
</dbReference>
<dbReference type="eggNOG" id="COG3046">
    <property type="taxonomic scope" value="Bacteria"/>
</dbReference>
<dbReference type="InterPro" id="IPR052551">
    <property type="entry name" value="UV-DNA_repair_photolyase"/>
</dbReference>
<protein>
    <submittedName>
        <fullName evidence="1">Deoxyribodipyrimidine photolyase-related protein</fullName>
    </submittedName>
</protein>
<dbReference type="InterPro" id="IPR014729">
    <property type="entry name" value="Rossmann-like_a/b/a_fold"/>
</dbReference>
<evidence type="ECO:0000313" key="2">
    <source>
        <dbReference type="Proteomes" id="UP000010483"/>
    </source>
</evidence>
<dbReference type="InterPro" id="IPR007357">
    <property type="entry name" value="PhrB-like"/>
</dbReference>
<dbReference type="AlphaFoldDB" id="K9YKM1"/>
<dbReference type="Gene3D" id="1.25.40.80">
    <property type="match status" value="1"/>
</dbReference>
<dbReference type="Gene3D" id="1.10.579.10">
    <property type="entry name" value="DNA Cyclobutane Dipyrimidine Photolyase, subunit A, domain 3"/>
    <property type="match status" value="1"/>
</dbReference>
<dbReference type="HOGENOM" id="CLU_031632_1_0_3"/>
<dbReference type="KEGG" id="csn:Cyast_1450"/>
<name>K9YKM1_CYASC</name>
<proteinExistence type="predicted"/>
<evidence type="ECO:0000313" key="1">
    <source>
        <dbReference type="EMBL" id="AFZ47414.1"/>
    </source>
</evidence>
<dbReference type="Gene3D" id="3.40.50.620">
    <property type="entry name" value="HUPs"/>
    <property type="match status" value="1"/>
</dbReference>
<reference evidence="2" key="1">
    <citation type="journal article" date="2013" name="Proc. Natl. Acad. Sci. U.S.A.">
        <title>Improving the coverage of the cyanobacterial phylum using diversity-driven genome sequencing.</title>
        <authorList>
            <person name="Shih P.M."/>
            <person name="Wu D."/>
            <person name="Latifi A."/>
            <person name="Axen S.D."/>
            <person name="Fewer D.P."/>
            <person name="Talla E."/>
            <person name="Calteau A."/>
            <person name="Cai F."/>
            <person name="Tandeau de Marsac N."/>
            <person name="Rippka R."/>
            <person name="Herdman M."/>
            <person name="Sivonen K."/>
            <person name="Coursin T."/>
            <person name="Laurent T."/>
            <person name="Goodwin L."/>
            <person name="Nolan M."/>
            <person name="Davenport K.W."/>
            <person name="Han C.S."/>
            <person name="Rubin E.M."/>
            <person name="Eisen J.A."/>
            <person name="Woyke T."/>
            <person name="Gugger M."/>
            <person name="Kerfeld C.A."/>
        </authorList>
    </citation>
    <scope>NUCLEOTIDE SEQUENCE [LARGE SCALE GENOMIC DNA]</scope>
    <source>
        <strain evidence="2">ATCC 29140 / PCC 7202</strain>
    </source>
</reference>
<dbReference type="InterPro" id="IPR036134">
    <property type="entry name" value="Crypto/Photolyase_FAD-like_sf"/>
</dbReference>
<dbReference type="PANTHER" id="PTHR38657">
    <property type="entry name" value="SLR1343 PROTEIN"/>
    <property type="match status" value="1"/>
</dbReference>
<dbReference type="Proteomes" id="UP000010483">
    <property type="component" value="Chromosome"/>
</dbReference>
<keyword evidence="2" id="KW-1185">Reference proteome</keyword>
<dbReference type="PATRIC" id="fig|292563.3.peg.1517"/>
<dbReference type="BioCyc" id="CSTA292563:G1353-1462-MONOMER"/>
<gene>
    <name evidence="1" type="ordered locus">Cyast_1450</name>
</gene>
<dbReference type="Pfam" id="PF04244">
    <property type="entry name" value="DPRP"/>
    <property type="match status" value="1"/>
</dbReference>
<sequence>MTIGIWILGDQLSKNNSALKSCIKDKKNTPIIFIESWQLASLEYYHCQKLIFIWSAMRHFAEELKNDGWSVTYTISDNFCDSLINWIKVNKIEELRLMSPNDNRIRPFDSDLIFPTNNDKSFFSFLAEDDINCHINIFSNSNFLWKPQDFQQWAKKRKKLLLEDFYRESRKRFNILLSEENKPIGGKWNLDKENRQPPKKNLETPPTLFFEPDTITLEVIEKVKNIKDKTYGNSEPFRWAVTRQQALEVLNHFIKYRLNQFGTYQDAMVTGEEFMWHSLISPYINVGLLQPLEVIKAVENAYHQGDYPLNSVEGFIRQILGWREYMYGLYNYVDDDYFSSNWFDHQNPIPDFFWDSKQADMNCLHQVLKQTENTGYAHHIQRLMILSNYGLVAGISPQELKKWFHTAFIDAYDWVMQTNVLGMGQFADGGILASKPYASSANYINKMSDYCKGCRYNPKEKLTENACPFNYLYWDFLARHEEKLRTQGRMNLVLKHLEKMSTEDLETIKFLARKRMENG</sequence>
<dbReference type="Gene3D" id="1.10.10.1710">
    <property type="entry name" value="Deoxyribodipyrimidine photolyase-related"/>
    <property type="match status" value="1"/>
</dbReference>
<dbReference type="SUPFAM" id="SSF48173">
    <property type="entry name" value="Cryptochrome/photolyase FAD-binding domain"/>
    <property type="match status" value="1"/>
</dbReference>